<comment type="catalytic activity">
    <reaction evidence="7 8">
        <text>L-methionyl-tRNA(fMet) + (6R)-10-formyltetrahydrofolate = N-formyl-L-methionyl-tRNA(fMet) + (6S)-5,6,7,8-tetrahydrofolate + H(+)</text>
        <dbReference type="Rhea" id="RHEA:24380"/>
        <dbReference type="Rhea" id="RHEA-COMP:9952"/>
        <dbReference type="Rhea" id="RHEA-COMP:9953"/>
        <dbReference type="ChEBI" id="CHEBI:15378"/>
        <dbReference type="ChEBI" id="CHEBI:57453"/>
        <dbReference type="ChEBI" id="CHEBI:78530"/>
        <dbReference type="ChEBI" id="CHEBI:78844"/>
        <dbReference type="ChEBI" id="CHEBI:195366"/>
        <dbReference type="EC" id="2.1.2.9"/>
    </reaction>
</comment>
<dbReference type="AlphaFoldDB" id="A0A1H6NLX6"/>
<dbReference type="InterPro" id="IPR005793">
    <property type="entry name" value="Formyl_trans_C"/>
</dbReference>
<dbReference type="InterPro" id="IPR041711">
    <property type="entry name" value="Met-tRNA-FMT_N"/>
</dbReference>
<dbReference type="PANTHER" id="PTHR11138:SF5">
    <property type="entry name" value="METHIONYL-TRNA FORMYLTRANSFERASE, MITOCHONDRIAL"/>
    <property type="match status" value="1"/>
</dbReference>
<feature type="domain" description="Formyl transferase N-terminal" evidence="9">
    <location>
        <begin position="6"/>
        <end position="184"/>
    </location>
</feature>
<keyword evidence="12" id="KW-1185">Reference proteome</keyword>
<dbReference type="Proteomes" id="UP000199371">
    <property type="component" value="Unassembled WGS sequence"/>
</dbReference>
<dbReference type="HAMAP" id="MF_00182">
    <property type="entry name" value="Formyl_trans"/>
    <property type="match status" value="1"/>
</dbReference>
<dbReference type="InterPro" id="IPR002376">
    <property type="entry name" value="Formyl_transf_N"/>
</dbReference>
<feature type="binding site" evidence="8">
    <location>
        <begin position="113"/>
        <end position="116"/>
    </location>
    <ligand>
        <name>(6S)-5,6,7,8-tetrahydrofolate</name>
        <dbReference type="ChEBI" id="CHEBI:57453"/>
    </ligand>
</feature>
<dbReference type="CDD" id="cd08646">
    <property type="entry name" value="FMT_core_Met-tRNA-FMT_N"/>
    <property type="match status" value="1"/>
</dbReference>
<name>A0A1H6NLX6_9GAMM</name>
<protein>
    <recommendedName>
        <fullName evidence="4 8">Methionyl-tRNA formyltransferase</fullName>
        <ecNumber evidence="3 8">2.1.2.9</ecNumber>
    </recommendedName>
</protein>
<dbReference type="STRING" id="173990.SAMN05660691_03916"/>
<reference evidence="12" key="1">
    <citation type="submission" date="2016-10" db="EMBL/GenBank/DDBJ databases">
        <authorList>
            <person name="Varghese N."/>
            <person name="Submissions S."/>
        </authorList>
    </citation>
    <scope>NUCLEOTIDE SEQUENCE [LARGE SCALE GENOMIC DNA]</scope>
    <source>
        <strain evidence="12">DSM 17616</strain>
    </source>
</reference>
<evidence type="ECO:0000313" key="11">
    <source>
        <dbReference type="EMBL" id="SEI12202.1"/>
    </source>
</evidence>
<accession>A0A1H6NLX6</accession>
<dbReference type="EC" id="2.1.2.9" evidence="3 8"/>
<evidence type="ECO:0000256" key="5">
    <source>
        <dbReference type="ARBA" id="ARBA00022679"/>
    </source>
</evidence>
<proteinExistence type="inferred from homology"/>
<dbReference type="InterPro" id="IPR044135">
    <property type="entry name" value="Met-tRNA-FMT_C"/>
</dbReference>
<dbReference type="Gene3D" id="3.10.25.10">
    <property type="entry name" value="Formyl transferase, C-terminal domain"/>
    <property type="match status" value="1"/>
</dbReference>
<evidence type="ECO:0000256" key="8">
    <source>
        <dbReference type="HAMAP-Rule" id="MF_00182"/>
    </source>
</evidence>
<dbReference type="PANTHER" id="PTHR11138">
    <property type="entry name" value="METHIONYL-TRNA FORMYLTRANSFERASE"/>
    <property type="match status" value="1"/>
</dbReference>
<dbReference type="EMBL" id="FNXF01000023">
    <property type="protein sequence ID" value="SEI12202.1"/>
    <property type="molecule type" value="Genomic_DNA"/>
</dbReference>
<dbReference type="InterPro" id="IPR036477">
    <property type="entry name" value="Formyl_transf_N_sf"/>
</dbReference>
<dbReference type="GO" id="GO:0004479">
    <property type="term" value="F:methionyl-tRNA formyltransferase activity"/>
    <property type="evidence" value="ECO:0007669"/>
    <property type="project" value="UniProtKB-UniRule"/>
</dbReference>
<dbReference type="Gene3D" id="3.40.50.170">
    <property type="entry name" value="Formyl transferase, N-terminal domain"/>
    <property type="match status" value="1"/>
</dbReference>
<dbReference type="InterPro" id="IPR037022">
    <property type="entry name" value="Formyl_trans_C_sf"/>
</dbReference>
<keyword evidence="5 8" id="KW-0808">Transferase</keyword>
<evidence type="ECO:0000256" key="2">
    <source>
        <dbReference type="ARBA" id="ARBA00010699"/>
    </source>
</evidence>
<dbReference type="GO" id="GO:0005829">
    <property type="term" value="C:cytosol"/>
    <property type="evidence" value="ECO:0007669"/>
    <property type="project" value="TreeGrafter"/>
</dbReference>
<sequence>MTTPLRIIFAGTPDFAARHLQALLDAGHQVIAVYTQPDRPAGRGQQLQPSAVKQLALQHNLAVYQPKSLKKAPAQQELAALNADLMIVVAYGLILPQAVLDTPRLGCINVHGSLLPRWRGAAPIQRAIWAGDAQTGVTIMQMDAGLDTGAMLSTVSCDIDDTDTSASLYDKLAILGPKALLAALANLPALQQQAQIQDNSQASYAEKLHKDEALLNFNKPASALQREIRAFNPWPVSYFTLAQGSIKVWQASAQSSNSDKAAGTILSADKHGIRIACAEGALLITQLQPPGKKAMAAADFLNGRADWLSPGTIIGQVL</sequence>
<evidence type="ECO:0000256" key="6">
    <source>
        <dbReference type="ARBA" id="ARBA00022917"/>
    </source>
</evidence>
<dbReference type="InterPro" id="IPR011034">
    <property type="entry name" value="Formyl_transferase-like_C_sf"/>
</dbReference>
<organism evidence="11 12">
    <name type="scientific">Rheinheimera pacifica</name>
    <dbReference type="NCBI Taxonomy" id="173990"/>
    <lineage>
        <taxon>Bacteria</taxon>
        <taxon>Pseudomonadati</taxon>
        <taxon>Pseudomonadota</taxon>
        <taxon>Gammaproteobacteria</taxon>
        <taxon>Chromatiales</taxon>
        <taxon>Chromatiaceae</taxon>
        <taxon>Rheinheimera</taxon>
    </lineage>
</organism>
<evidence type="ECO:0000256" key="1">
    <source>
        <dbReference type="ARBA" id="ARBA00002606"/>
    </source>
</evidence>
<dbReference type="RefSeq" id="WP_092796825.1">
    <property type="nucleotide sequence ID" value="NZ_FNXF01000023.1"/>
</dbReference>
<feature type="domain" description="Formyl transferase C-terminal" evidence="10">
    <location>
        <begin position="207"/>
        <end position="304"/>
    </location>
</feature>
<comment type="similarity">
    <text evidence="2 8">Belongs to the Fmt family.</text>
</comment>
<dbReference type="CDD" id="cd08704">
    <property type="entry name" value="Met_tRNA_FMT_C"/>
    <property type="match status" value="1"/>
</dbReference>
<dbReference type="Pfam" id="PF00551">
    <property type="entry name" value="Formyl_trans_N"/>
    <property type="match status" value="1"/>
</dbReference>
<dbReference type="SUPFAM" id="SSF53328">
    <property type="entry name" value="Formyltransferase"/>
    <property type="match status" value="1"/>
</dbReference>
<dbReference type="PROSITE" id="PS00373">
    <property type="entry name" value="GART"/>
    <property type="match status" value="1"/>
</dbReference>
<comment type="function">
    <text evidence="1 8">Attaches a formyl group to the free amino group of methionyl-tRNA(fMet). The formyl group appears to play a dual role in the initiator identity of N-formylmethionyl-tRNA by promoting its recognition by IF2 and preventing the misappropriation of this tRNA by the elongation apparatus.</text>
</comment>
<evidence type="ECO:0000256" key="4">
    <source>
        <dbReference type="ARBA" id="ARBA00016014"/>
    </source>
</evidence>
<evidence type="ECO:0000313" key="12">
    <source>
        <dbReference type="Proteomes" id="UP000199371"/>
    </source>
</evidence>
<dbReference type="Pfam" id="PF02911">
    <property type="entry name" value="Formyl_trans_C"/>
    <property type="match status" value="1"/>
</dbReference>
<dbReference type="InterPro" id="IPR005794">
    <property type="entry name" value="Fmt"/>
</dbReference>
<dbReference type="SUPFAM" id="SSF50486">
    <property type="entry name" value="FMT C-terminal domain-like"/>
    <property type="match status" value="1"/>
</dbReference>
<dbReference type="OrthoDB" id="9802815at2"/>
<dbReference type="InterPro" id="IPR001555">
    <property type="entry name" value="GART_AS"/>
</dbReference>
<keyword evidence="6 8" id="KW-0648">Protein biosynthesis</keyword>
<dbReference type="FunFam" id="3.40.50.170:FF:000003">
    <property type="entry name" value="Methionyl-tRNA formyltransferase"/>
    <property type="match status" value="1"/>
</dbReference>
<gene>
    <name evidence="8" type="primary">fmt</name>
    <name evidence="11" type="ORF">SAMN05660691_03916</name>
</gene>
<evidence type="ECO:0000256" key="7">
    <source>
        <dbReference type="ARBA" id="ARBA00048558"/>
    </source>
</evidence>
<dbReference type="FunFam" id="3.40.50.12230:FF:000001">
    <property type="entry name" value="Methionyl-tRNA formyltransferase"/>
    <property type="match status" value="1"/>
</dbReference>
<evidence type="ECO:0000256" key="3">
    <source>
        <dbReference type="ARBA" id="ARBA00012261"/>
    </source>
</evidence>
<dbReference type="NCBIfam" id="TIGR00460">
    <property type="entry name" value="fmt"/>
    <property type="match status" value="1"/>
</dbReference>
<evidence type="ECO:0000259" key="9">
    <source>
        <dbReference type="Pfam" id="PF00551"/>
    </source>
</evidence>
<evidence type="ECO:0000259" key="10">
    <source>
        <dbReference type="Pfam" id="PF02911"/>
    </source>
</evidence>